<feature type="chain" id="PRO_5034127785" evidence="2">
    <location>
        <begin position="28"/>
        <end position="226"/>
    </location>
</feature>
<proteinExistence type="predicted"/>
<feature type="compositionally biased region" description="Polar residues" evidence="1">
    <location>
        <begin position="167"/>
        <end position="181"/>
    </location>
</feature>
<protein>
    <submittedName>
        <fullName evidence="3">Uncharacterized protein</fullName>
    </submittedName>
</protein>
<feature type="signal peptide" evidence="2">
    <location>
        <begin position="1"/>
        <end position="27"/>
    </location>
</feature>
<sequence length="226" mass="24141">MQAAGVATAKFQLAVPFVLLQASPGLAALHASRARTLHPSEPALRTTHCPSCGMTFLDGGGHIRSVRLSKRRKGAKRQDCTRALRMSCGACGHQQDLPIESKSSLLSPQPRNRKRQASDAKKAPLSGTTSTKSVYVPQGAVDRHPTDRTASSPVRSSVPSQVRPASLQNTTMLPSSSSVTATPPRPKARSKRTTGLQGLLARNREKQAEGKKSSDLGLSSFLQELE</sequence>
<feature type="compositionally biased region" description="Polar residues" evidence="1">
    <location>
        <begin position="101"/>
        <end position="110"/>
    </location>
</feature>
<evidence type="ECO:0000313" key="4">
    <source>
        <dbReference type="Proteomes" id="UP000639403"/>
    </source>
</evidence>
<evidence type="ECO:0000256" key="1">
    <source>
        <dbReference type="SAM" id="MobiDB-lite"/>
    </source>
</evidence>
<organism evidence="3 4">
    <name type="scientific">Rhodonia placenta</name>
    <dbReference type="NCBI Taxonomy" id="104341"/>
    <lineage>
        <taxon>Eukaryota</taxon>
        <taxon>Fungi</taxon>
        <taxon>Dikarya</taxon>
        <taxon>Basidiomycota</taxon>
        <taxon>Agaricomycotina</taxon>
        <taxon>Agaricomycetes</taxon>
        <taxon>Polyporales</taxon>
        <taxon>Adustoporiaceae</taxon>
        <taxon>Rhodonia</taxon>
    </lineage>
</organism>
<reference evidence="3" key="2">
    <citation type="journal article" name="Front. Microbiol.">
        <title>Degradative Capacity of Two Strains of Rhodonia placenta: From Phenotype to Genotype.</title>
        <authorList>
            <person name="Kolle M."/>
            <person name="Horta M.A.C."/>
            <person name="Nowrousian M."/>
            <person name="Ohm R.A."/>
            <person name="Benz J.P."/>
            <person name="Pilgard A."/>
        </authorList>
    </citation>
    <scope>NUCLEOTIDE SEQUENCE</scope>
    <source>
        <strain evidence="3">FPRL280</strain>
    </source>
</reference>
<evidence type="ECO:0000256" key="2">
    <source>
        <dbReference type="SAM" id="SignalP"/>
    </source>
</evidence>
<keyword evidence="2" id="KW-0732">Signal</keyword>
<name>A0A8H7PB09_9APHY</name>
<feature type="compositionally biased region" description="Polar residues" evidence="1">
    <location>
        <begin position="216"/>
        <end position="226"/>
    </location>
</feature>
<comment type="caution">
    <text evidence="3">The sequence shown here is derived from an EMBL/GenBank/DDBJ whole genome shotgun (WGS) entry which is preliminary data.</text>
</comment>
<dbReference type="Proteomes" id="UP000639403">
    <property type="component" value="Unassembled WGS sequence"/>
</dbReference>
<accession>A0A8H7PB09</accession>
<feature type="region of interest" description="Disordered" evidence="1">
    <location>
        <begin position="99"/>
        <end position="226"/>
    </location>
</feature>
<gene>
    <name evidence="3" type="ORF">IEO21_00753</name>
</gene>
<feature type="compositionally biased region" description="Low complexity" evidence="1">
    <location>
        <begin position="150"/>
        <end position="166"/>
    </location>
</feature>
<dbReference type="AlphaFoldDB" id="A0A8H7PB09"/>
<reference evidence="3" key="1">
    <citation type="submission" date="2020-11" db="EMBL/GenBank/DDBJ databases">
        <authorList>
            <person name="Koelle M."/>
            <person name="Horta M.A.C."/>
            <person name="Nowrousian M."/>
            <person name="Ohm R.A."/>
            <person name="Benz P."/>
            <person name="Pilgard A."/>
        </authorList>
    </citation>
    <scope>NUCLEOTIDE SEQUENCE</scope>
    <source>
        <strain evidence="3">FPRL280</strain>
    </source>
</reference>
<dbReference type="EMBL" id="JADOXO010000005">
    <property type="protein sequence ID" value="KAF9821145.1"/>
    <property type="molecule type" value="Genomic_DNA"/>
</dbReference>
<evidence type="ECO:0000313" key="3">
    <source>
        <dbReference type="EMBL" id="KAF9821145.1"/>
    </source>
</evidence>
<feature type="compositionally biased region" description="Basic and acidic residues" evidence="1">
    <location>
        <begin position="202"/>
        <end position="214"/>
    </location>
</feature>